<dbReference type="eggNOG" id="ENOG5032NRK">
    <property type="taxonomic scope" value="Bacteria"/>
</dbReference>
<accession>C8PJX4</accession>
<evidence type="ECO:0000313" key="2">
    <source>
        <dbReference type="Proteomes" id="UP000005709"/>
    </source>
</evidence>
<name>C8PJX4_9BACT</name>
<protein>
    <recommendedName>
        <fullName evidence="3">Lipoprotein</fullName>
    </recommendedName>
</protein>
<proteinExistence type="predicted"/>
<dbReference type="PROSITE" id="PS51257">
    <property type="entry name" value="PROKAR_LIPOPROTEIN"/>
    <property type="match status" value="1"/>
</dbReference>
<dbReference type="EMBL" id="ACYG01000027">
    <property type="protein sequence ID" value="EEV17229.1"/>
    <property type="molecule type" value="Genomic_DNA"/>
</dbReference>
<evidence type="ECO:0008006" key="3">
    <source>
        <dbReference type="Google" id="ProtNLM"/>
    </source>
</evidence>
<comment type="caution">
    <text evidence="1">The sequence shown here is derived from an EMBL/GenBank/DDBJ whole genome shotgun (WGS) entry which is preliminary data.</text>
</comment>
<evidence type="ECO:0000313" key="1">
    <source>
        <dbReference type="EMBL" id="EEV17229.1"/>
    </source>
</evidence>
<dbReference type="GO" id="GO:0043165">
    <property type="term" value="P:Gram-negative-bacterium-type cell outer membrane assembly"/>
    <property type="evidence" value="ECO:0007669"/>
    <property type="project" value="InterPro"/>
</dbReference>
<gene>
    <name evidence="1" type="ORF">CAMGR0001_1525</name>
</gene>
<dbReference type="Proteomes" id="UP000005709">
    <property type="component" value="Unassembled WGS sequence"/>
</dbReference>
<reference evidence="1 2" key="1">
    <citation type="submission" date="2009-07" db="EMBL/GenBank/DDBJ databases">
        <authorList>
            <person name="Madupu R."/>
            <person name="Sebastian Y."/>
            <person name="Durkin A.S."/>
            <person name="Torralba M."/>
            <person name="Methe B."/>
            <person name="Sutton G.G."/>
            <person name="Strausberg R.L."/>
            <person name="Nelson K.E."/>
        </authorList>
    </citation>
    <scope>NUCLEOTIDE SEQUENCE [LARGE SCALE GENOMIC DNA]</scope>
    <source>
        <strain evidence="1 2">RM3268</strain>
    </source>
</reference>
<dbReference type="RefSeq" id="WP_005872277.1">
    <property type="nucleotide sequence ID" value="NZ_ACYG01000027.1"/>
</dbReference>
<dbReference type="Pfam" id="PF04390">
    <property type="entry name" value="LptE"/>
    <property type="match status" value="1"/>
</dbReference>
<dbReference type="InterPro" id="IPR007485">
    <property type="entry name" value="LPS_assembly_LptE"/>
</dbReference>
<sequence>MRKALTVFCLIFLIGCGYKPVSRIAKETMSGSVFVDVMMSKTDPQNTVAIKDAIRQGIVQRLGMSLSDKNSAQTIVVASIKSLSFSELSYDQFGYVTSYRANLIVNFSTKLKNGEVFSKDCVGDYDFKVSRLVKNSYDTSSIISDKDRYKAIENASAQAFDEFISALAIRGFRLERAQH</sequence>
<dbReference type="OrthoDB" id="5347351at2"/>
<keyword evidence="2" id="KW-1185">Reference proteome</keyword>
<dbReference type="STRING" id="824.CGRAC_0719"/>
<organism evidence="1 2">
    <name type="scientific">Campylobacter gracilis RM3268</name>
    <dbReference type="NCBI Taxonomy" id="553220"/>
    <lineage>
        <taxon>Bacteria</taxon>
        <taxon>Pseudomonadati</taxon>
        <taxon>Campylobacterota</taxon>
        <taxon>Epsilonproteobacteria</taxon>
        <taxon>Campylobacterales</taxon>
        <taxon>Campylobacteraceae</taxon>
        <taxon>Campylobacter</taxon>
    </lineage>
</organism>
<dbReference type="AlphaFoldDB" id="C8PJX4"/>
<dbReference type="GO" id="GO:0019867">
    <property type="term" value="C:outer membrane"/>
    <property type="evidence" value="ECO:0007669"/>
    <property type="project" value="InterPro"/>
</dbReference>